<dbReference type="RefSeq" id="WP_366921906.1">
    <property type="nucleotide sequence ID" value="NZ_CP121694.1"/>
</dbReference>
<name>A0AAU0UNJ0_9FIRM</name>
<dbReference type="AlphaFoldDB" id="A0AAU0UNJ0"/>
<reference evidence="1 2" key="1">
    <citation type="submission" date="2023-04" db="EMBL/GenBank/DDBJ databases">
        <authorList>
            <person name="Hsu D."/>
        </authorList>
    </citation>
    <scope>NUCLEOTIDE SEQUENCE [LARGE SCALE GENOMIC DNA]</scope>
    <source>
        <strain evidence="1 2">MK1</strain>
    </source>
</reference>
<accession>A0AAU0UNJ0</accession>
<protein>
    <recommendedName>
        <fullName evidence="3">Maturase K</fullName>
    </recommendedName>
</protein>
<organism evidence="1 2">
    <name type="scientific">Metallumcola ferriviriculae</name>
    <dbReference type="NCBI Taxonomy" id="3039180"/>
    <lineage>
        <taxon>Bacteria</taxon>
        <taxon>Bacillati</taxon>
        <taxon>Bacillota</taxon>
        <taxon>Clostridia</taxon>
        <taxon>Neomoorellales</taxon>
        <taxon>Desulfitibacteraceae</taxon>
        <taxon>Metallumcola</taxon>
    </lineage>
</organism>
<evidence type="ECO:0000313" key="2">
    <source>
        <dbReference type="Proteomes" id="UP001329915"/>
    </source>
</evidence>
<keyword evidence="2" id="KW-1185">Reference proteome</keyword>
<gene>
    <name evidence="1" type="ORF">MFMK1_002326</name>
</gene>
<sequence length="284" mass="33274">MEQLETLFDRIFLTQQPSADRFSVYRFYQLLDQEPINTLEVLFFNYHWRQEKINYSVMKGFFLRHSPHIYHALTKFAVPLERNYLYACLEKDFFSKQVSFLATLRNLIKDTLKCITDNTTVNSKDAARTLRNMKHTDNIALQVKENLRIPFDSITVLDDVETFANGAEVLADLSQMRCAYFSPAAVVSFPPTDENIGATPFLSRHLQQLLTPKKKEQICQVLKSIIENHPLPDLVKQALALYMTLMGDDIPWQKHPFILRLYYNSYWHWKVQQIRDKATEGVKT</sequence>
<dbReference type="KEGG" id="dbc:MFMK1_002326"/>
<proteinExistence type="predicted"/>
<evidence type="ECO:0008006" key="3">
    <source>
        <dbReference type="Google" id="ProtNLM"/>
    </source>
</evidence>
<dbReference type="Proteomes" id="UP001329915">
    <property type="component" value="Chromosome"/>
</dbReference>
<dbReference type="EMBL" id="CP121694">
    <property type="protein sequence ID" value="WRO22495.1"/>
    <property type="molecule type" value="Genomic_DNA"/>
</dbReference>
<evidence type="ECO:0000313" key="1">
    <source>
        <dbReference type="EMBL" id="WRO22495.1"/>
    </source>
</evidence>